<dbReference type="Pfam" id="PF00196">
    <property type="entry name" value="GerE"/>
    <property type="match status" value="1"/>
</dbReference>
<dbReference type="PROSITE" id="PS50043">
    <property type="entry name" value="HTH_LUXR_2"/>
    <property type="match status" value="1"/>
</dbReference>
<dbReference type="PRINTS" id="PR00038">
    <property type="entry name" value="HTHLUXR"/>
</dbReference>
<dbReference type="Pfam" id="PF00072">
    <property type="entry name" value="Response_reg"/>
    <property type="match status" value="1"/>
</dbReference>
<dbReference type="EMBL" id="SACO01000002">
    <property type="protein sequence ID" value="RVU07158.1"/>
    <property type="molecule type" value="Genomic_DNA"/>
</dbReference>
<evidence type="ECO:0000259" key="5">
    <source>
        <dbReference type="PROSITE" id="PS50110"/>
    </source>
</evidence>
<dbReference type="SMART" id="SM00448">
    <property type="entry name" value="REC"/>
    <property type="match status" value="1"/>
</dbReference>
<dbReference type="PROSITE" id="PS00622">
    <property type="entry name" value="HTH_LUXR_1"/>
    <property type="match status" value="1"/>
</dbReference>
<dbReference type="PANTHER" id="PTHR45566">
    <property type="entry name" value="HTH-TYPE TRANSCRIPTIONAL REGULATOR YHJB-RELATED"/>
    <property type="match status" value="1"/>
</dbReference>
<dbReference type="PANTHER" id="PTHR45566:SF1">
    <property type="entry name" value="HTH-TYPE TRANSCRIPTIONAL REGULATOR YHJB-RELATED"/>
    <property type="match status" value="1"/>
</dbReference>
<proteinExistence type="predicted"/>
<dbReference type="GO" id="GO:0006355">
    <property type="term" value="P:regulation of DNA-templated transcription"/>
    <property type="evidence" value="ECO:0007669"/>
    <property type="project" value="InterPro"/>
</dbReference>
<dbReference type="Gene3D" id="3.40.50.2300">
    <property type="match status" value="1"/>
</dbReference>
<protein>
    <submittedName>
        <fullName evidence="6">Response regulator transcription factor</fullName>
    </submittedName>
</protein>
<dbReference type="PROSITE" id="PS50110">
    <property type="entry name" value="RESPONSE_REGULATORY"/>
    <property type="match status" value="1"/>
</dbReference>
<dbReference type="InterPro" id="IPR000792">
    <property type="entry name" value="Tscrpt_reg_LuxR_C"/>
</dbReference>
<comment type="caution">
    <text evidence="6">The sequence shown here is derived from an EMBL/GenBank/DDBJ whole genome shotgun (WGS) entry which is preliminary data.</text>
</comment>
<keyword evidence="1 3" id="KW-0597">Phosphoprotein</keyword>
<evidence type="ECO:0000313" key="7">
    <source>
        <dbReference type="Proteomes" id="UP000282837"/>
    </source>
</evidence>
<dbReference type="CDD" id="cd17535">
    <property type="entry name" value="REC_NarL-like"/>
    <property type="match status" value="1"/>
</dbReference>
<dbReference type="InterPro" id="IPR058245">
    <property type="entry name" value="NreC/VraR/RcsB-like_REC"/>
</dbReference>
<gene>
    <name evidence="6" type="ORF">EOE18_04255</name>
</gene>
<dbReference type="GO" id="GO:0000160">
    <property type="term" value="P:phosphorelay signal transduction system"/>
    <property type="evidence" value="ECO:0007669"/>
    <property type="project" value="InterPro"/>
</dbReference>
<dbReference type="InterPro" id="IPR001789">
    <property type="entry name" value="Sig_transdc_resp-reg_receiver"/>
</dbReference>
<dbReference type="Proteomes" id="UP000282837">
    <property type="component" value="Unassembled WGS sequence"/>
</dbReference>
<dbReference type="SUPFAM" id="SSF52172">
    <property type="entry name" value="CheY-like"/>
    <property type="match status" value="1"/>
</dbReference>
<evidence type="ECO:0000259" key="4">
    <source>
        <dbReference type="PROSITE" id="PS50043"/>
    </source>
</evidence>
<feature type="modified residue" description="4-aspartylphosphate" evidence="3">
    <location>
        <position position="79"/>
    </location>
</feature>
<dbReference type="InterPro" id="IPR011006">
    <property type="entry name" value="CheY-like_superfamily"/>
</dbReference>
<evidence type="ECO:0000256" key="1">
    <source>
        <dbReference type="ARBA" id="ARBA00022553"/>
    </source>
</evidence>
<feature type="domain" description="Response regulatory" evidence="5">
    <location>
        <begin position="27"/>
        <end position="144"/>
    </location>
</feature>
<evidence type="ECO:0000313" key="6">
    <source>
        <dbReference type="EMBL" id="RVU07158.1"/>
    </source>
</evidence>
<evidence type="ECO:0000256" key="3">
    <source>
        <dbReference type="PROSITE-ProRule" id="PRU00169"/>
    </source>
</evidence>
<reference evidence="6 7" key="1">
    <citation type="submission" date="2019-01" db="EMBL/GenBank/DDBJ databases">
        <authorList>
            <person name="Chen W.-M."/>
        </authorList>
    </citation>
    <scope>NUCLEOTIDE SEQUENCE [LARGE SCALE GENOMIC DNA]</scope>
    <source>
        <strain evidence="6 7">FSY-9</strain>
    </source>
</reference>
<organism evidence="6 7">
    <name type="scientific">Novosphingobium umbonatum</name>
    <dbReference type="NCBI Taxonomy" id="1908524"/>
    <lineage>
        <taxon>Bacteria</taxon>
        <taxon>Pseudomonadati</taxon>
        <taxon>Pseudomonadota</taxon>
        <taxon>Alphaproteobacteria</taxon>
        <taxon>Sphingomonadales</taxon>
        <taxon>Sphingomonadaceae</taxon>
        <taxon>Novosphingobium</taxon>
    </lineage>
</organism>
<accession>A0A437NB27</accession>
<name>A0A437NB27_9SPHN</name>
<evidence type="ECO:0000256" key="2">
    <source>
        <dbReference type="ARBA" id="ARBA00023125"/>
    </source>
</evidence>
<dbReference type="SUPFAM" id="SSF46894">
    <property type="entry name" value="C-terminal effector domain of the bipartite response regulators"/>
    <property type="match status" value="1"/>
</dbReference>
<keyword evidence="7" id="KW-1185">Reference proteome</keyword>
<dbReference type="OrthoDB" id="9814495at2"/>
<keyword evidence="2" id="KW-0238">DNA-binding</keyword>
<sequence length="233" mass="25450">MHNPSHKAATESVADPYVMAPAGEPERVLIVDDHSLVRDGLRSIFDDTFPDCDILEAENLDATLQVLADNAEVDLVMLDLNIPDVSRLSGLTRLREEFPHIPVVMVSGEFDARTVQDALAMGAAGFVPKSLKRAAIIEALCQVLAGEIYVPDMGDDSAQTEVDKIRTRIDSLTGQQRVVLGHLVAGKLNKQIAYELDVSITTVKAHVSAILQKMRVFSRTQAVIHANRVGFKL</sequence>
<dbReference type="InterPro" id="IPR051015">
    <property type="entry name" value="EvgA-like"/>
</dbReference>
<feature type="domain" description="HTH luxR-type" evidence="4">
    <location>
        <begin position="165"/>
        <end position="230"/>
    </location>
</feature>
<dbReference type="CDD" id="cd06170">
    <property type="entry name" value="LuxR_C_like"/>
    <property type="match status" value="1"/>
</dbReference>
<dbReference type="AlphaFoldDB" id="A0A437NB27"/>
<dbReference type="SMART" id="SM00421">
    <property type="entry name" value="HTH_LUXR"/>
    <property type="match status" value="1"/>
</dbReference>
<dbReference type="InterPro" id="IPR016032">
    <property type="entry name" value="Sig_transdc_resp-reg_C-effctor"/>
</dbReference>
<dbReference type="GO" id="GO:0003677">
    <property type="term" value="F:DNA binding"/>
    <property type="evidence" value="ECO:0007669"/>
    <property type="project" value="UniProtKB-KW"/>
</dbReference>